<dbReference type="InterPro" id="IPR001254">
    <property type="entry name" value="Trypsin_dom"/>
</dbReference>
<reference evidence="7" key="2">
    <citation type="submission" date="2004-12" db="EMBL/GenBank/DDBJ databases">
        <authorList>
            <consortium name="NIH - Xenopus Gene Collection (XGC) project"/>
        </authorList>
    </citation>
    <scope>NUCLEOTIDE SEQUENCE [LARGE SCALE MRNA]</scope>
    <source>
        <tissue evidence="7">Whole body</tissue>
    </source>
</reference>
<evidence type="ECO:0000256" key="1">
    <source>
        <dbReference type="ARBA" id="ARBA00009228"/>
    </source>
</evidence>
<keyword evidence="4" id="KW-0720">Serine protease</keyword>
<gene>
    <name evidence="10" type="primary">XB5758585</name>
    <name evidence="7 9" type="synonym">LOC496746</name>
</gene>
<dbReference type="FunFam" id="2.40.10.10:FF:000170">
    <property type="entry name" value="Serine protease 3"/>
    <property type="match status" value="1"/>
</dbReference>
<dbReference type="GO" id="GO:0005615">
    <property type="term" value="C:extracellular space"/>
    <property type="evidence" value="ECO:0000318"/>
    <property type="project" value="GO_Central"/>
</dbReference>
<dbReference type="GO" id="GO:0006508">
    <property type="term" value="P:proteolysis"/>
    <property type="evidence" value="ECO:0000318"/>
    <property type="project" value="GO_Central"/>
</dbReference>
<keyword evidence="8" id="KW-1185">Reference proteome</keyword>
<dbReference type="InterPro" id="IPR001314">
    <property type="entry name" value="Peptidase_S1A"/>
</dbReference>
<dbReference type="AlphaFoldDB" id="Q5M8I3"/>
<dbReference type="PANTHER" id="PTHR24264:SF68">
    <property type="entry name" value="TRYPSIN-3-LIKE"/>
    <property type="match status" value="1"/>
</dbReference>
<dbReference type="PROSITE" id="PS50240">
    <property type="entry name" value="TRYPSIN_DOM"/>
    <property type="match status" value="1"/>
</dbReference>
<evidence type="ECO:0000259" key="6">
    <source>
        <dbReference type="PROSITE" id="PS50240"/>
    </source>
</evidence>
<evidence type="ECO:0000313" key="8">
    <source>
        <dbReference type="Proteomes" id="UP000008143"/>
    </source>
</evidence>
<proteinExistence type="evidence at transcript level"/>
<dbReference type="GeneID" id="496746"/>
<dbReference type="PRINTS" id="PR00722">
    <property type="entry name" value="CHYMOTRYPSIN"/>
</dbReference>
<dbReference type="RefSeq" id="NP_001011293.1">
    <property type="nucleotide sequence ID" value="NM_001011293.1"/>
</dbReference>
<organism evidence="7">
    <name type="scientific">Xenopus tropicalis</name>
    <name type="common">Western clawed frog</name>
    <name type="synonym">Silurana tropicalis</name>
    <dbReference type="NCBI Taxonomy" id="8364"/>
    <lineage>
        <taxon>Eukaryota</taxon>
        <taxon>Metazoa</taxon>
        <taxon>Chordata</taxon>
        <taxon>Craniata</taxon>
        <taxon>Vertebrata</taxon>
        <taxon>Euteleostomi</taxon>
        <taxon>Amphibia</taxon>
        <taxon>Batrachia</taxon>
        <taxon>Anura</taxon>
        <taxon>Pipoidea</taxon>
        <taxon>Pipidae</taxon>
        <taxon>Xenopodinae</taxon>
        <taxon>Xenopus</taxon>
        <taxon>Silurana</taxon>
    </lineage>
</organism>
<dbReference type="InterPro" id="IPR009003">
    <property type="entry name" value="Peptidase_S1_PA"/>
</dbReference>
<feature type="domain" description="Peptidase S1" evidence="6">
    <location>
        <begin position="22"/>
        <end position="246"/>
    </location>
</feature>
<dbReference type="KEGG" id="xtr:496746"/>
<sequence length="248" mass="27637">MPIWVLLFLGVVAASPLVDDKIIGEYECAPHSQKWQVYFTYKGYPWCGGSLISSRWIISAASCNQSPKYLIAHLGKHDITREEGTEQHIQVEKTFPHNRYLGLSDSNNIMLVKLAEPAQFNQFVQPIKVASSCPREGKVCQVSGFGNLNSYAEKYPDRLQCLDLPILPESSCDAYFSPKKMHTNLMCAGFAQDDKDSCQGDAGGPLICKGELYGIILWGNECSGRGIPGVYLKVCNFTNWMQNIINNN</sequence>
<dbReference type="Pfam" id="PF00089">
    <property type="entry name" value="Trypsin"/>
    <property type="match status" value="1"/>
</dbReference>
<reference evidence="9" key="3">
    <citation type="submission" date="2025-04" db="UniProtKB">
        <authorList>
            <consortium name="RefSeq"/>
        </authorList>
    </citation>
    <scope>IDENTIFICATION</scope>
</reference>
<comment type="similarity">
    <text evidence="1">Belongs to the peptidase S1 family. Snake venom subfamily.</text>
</comment>
<dbReference type="CTD" id="496746"/>
<accession>Q5M8I3</accession>
<dbReference type="InterPro" id="IPR050127">
    <property type="entry name" value="Serine_Proteases_S1"/>
</dbReference>
<keyword evidence="3" id="KW-0378">Hydrolase</keyword>
<dbReference type="PANTHER" id="PTHR24264">
    <property type="entry name" value="TRYPSIN-RELATED"/>
    <property type="match status" value="1"/>
</dbReference>
<evidence type="ECO:0000256" key="4">
    <source>
        <dbReference type="ARBA" id="ARBA00022825"/>
    </source>
</evidence>
<dbReference type="SUPFAM" id="SSF50494">
    <property type="entry name" value="Trypsin-like serine proteases"/>
    <property type="match status" value="1"/>
</dbReference>
<dbReference type="MEROPS" id="S01.128"/>
<dbReference type="OMA" id="NPYYMQI"/>
<evidence type="ECO:0000256" key="3">
    <source>
        <dbReference type="ARBA" id="ARBA00022801"/>
    </source>
</evidence>
<evidence type="ECO:0000256" key="5">
    <source>
        <dbReference type="ARBA" id="ARBA00023157"/>
    </source>
</evidence>
<feature type="chain" id="PRO_5033206079" evidence="9">
    <location>
        <begin position="15"/>
        <end position="248"/>
    </location>
</feature>
<dbReference type="CDD" id="cd00190">
    <property type="entry name" value="Tryp_SPc"/>
    <property type="match status" value="1"/>
</dbReference>
<evidence type="ECO:0000313" key="7">
    <source>
        <dbReference type="EMBL" id="AAH88011.1"/>
    </source>
</evidence>
<dbReference type="InterPro" id="IPR043504">
    <property type="entry name" value="Peptidase_S1_PA_chymotrypsin"/>
</dbReference>
<dbReference type="AGR" id="Xenbase:XB-GENE-5758586"/>
<keyword evidence="9" id="KW-0732">Signal</keyword>
<dbReference type="Proteomes" id="UP000008143">
    <property type="component" value="Chromosome 7"/>
</dbReference>
<dbReference type="Xenbase" id="XB-GENE-5758586">
    <property type="gene designation" value="XB5758585"/>
</dbReference>
<dbReference type="OrthoDB" id="10059102at2759"/>
<evidence type="ECO:0000313" key="10">
    <source>
        <dbReference type="Xenbase" id="XB-GENE-5758586"/>
    </source>
</evidence>
<dbReference type="Gene3D" id="2.40.10.10">
    <property type="entry name" value="Trypsin-like serine proteases"/>
    <property type="match status" value="2"/>
</dbReference>
<protein>
    <submittedName>
        <fullName evidence="7">Hypothetical LOC496746</fullName>
    </submittedName>
    <submittedName>
        <fullName evidence="9">Uncharacterized protein LOC496746 precursor</fullName>
    </submittedName>
</protein>
<dbReference type="GO" id="GO:0004252">
    <property type="term" value="F:serine-type endopeptidase activity"/>
    <property type="evidence" value="ECO:0000318"/>
    <property type="project" value="GO_Central"/>
</dbReference>
<dbReference type="FunFam" id="2.40.10.10:FF:000010">
    <property type="entry name" value="Kallikrein related peptidase 11"/>
    <property type="match status" value="1"/>
</dbReference>
<dbReference type="SMART" id="SM00020">
    <property type="entry name" value="Tryp_SPc"/>
    <property type="match status" value="1"/>
</dbReference>
<evidence type="ECO:0000256" key="2">
    <source>
        <dbReference type="ARBA" id="ARBA00022670"/>
    </source>
</evidence>
<evidence type="ECO:0000313" key="9">
    <source>
        <dbReference type="RefSeq" id="NP_001011293.1"/>
    </source>
</evidence>
<keyword evidence="2" id="KW-0645">Protease</keyword>
<name>Q5M8I3_XENTR</name>
<keyword evidence="5" id="KW-1015">Disulfide bond</keyword>
<dbReference type="EMBL" id="BC088011">
    <property type="protein sequence ID" value="AAH88011.1"/>
    <property type="molecule type" value="mRNA"/>
</dbReference>
<reference evidence="9" key="1">
    <citation type="journal article" date="2002" name="Dev. Dyn.">
        <title>Genetic and genomic tools for Xenopus research: The NIH Xenopus initiative.</title>
        <authorList>
            <person name="Klein S.L."/>
            <person name="Strausberg R.L."/>
            <person name="Wagner L."/>
            <person name="Pontius J."/>
            <person name="Clifton S.W."/>
            <person name="Richardson P."/>
        </authorList>
    </citation>
    <scope>NUCLEOTIDE SEQUENCE</scope>
</reference>